<dbReference type="Pfam" id="PF00589">
    <property type="entry name" value="Phage_integrase"/>
    <property type="match status" value="1"/>
</dbReference>
<evidence type="ECO:0000256" key="3">
    <source>
        <dbReference type="ARBA" id="ARBA00023172"/>
    </source>
</evidence>
<dbReference type="InterPro" id="IPR050090">
    <property type="entry name" value="Tyrosine_recombinase_XerCD"/>
</dbReference>
<keyword evidence="7" id="KW-1185">Reference proteome</keyword>
<dbReference type="SUPFAM" id="SSF56349">
    <property type="entry name" value="DNA breaking-rejoining enzymes"/>
    <property type="match status" value="1"/>
</dbReference>
<name>A0ABW4A834_9ACTN</name>
<accession>A0ABW4A834</accession>
<dbReference type="Proteomes" id="UP001597183">
    <property type="component" value="Unassembled WGS sequence"/>
</dbReference>
<dbReference type="Pfam" id="PF26003">
    <property type="entry name" value="Integrase_N_phage"/>
    <property type="match status" value="1"/>
</dbReference>
<feature type="region of interest" description="Disordered" evidence="4">
    <location>
        <begin position="1"/>
        <end position="30"/>
    </location>
</feature>
<evidence type="ECO:0000313" key="7">
    <source>
        <dbReference type="Proteomes" id="UP001597183"/>
    </source>
</evidence>
<reference evidence="7" key="1">
    <citation type="journal article" date="2019" name="Int. J. Syst. Evol. Microbiol.">
        <title>The Global Catalogue of Microorganisms (GCM) 10K type strain sequencing project: providing services to taxonomists for standard genome sequencing and annotation.</title>
        <authorList>
            <consortium name="The Broad Institute Genomics Platform"/>
            <consortium name="The Broad Institute Genome Sequencing Center for Infectious Disease"/>
            <person name="Wu L."/>
            <person name="Ma J."/>
        </authorList>
    </citation>
    <scope>NUCLEOTIDE SEQUENCE [LARGE SCALE GENOMIC DNA]</scope>
    <source>
        <strain evidence="7">CCM 7526</strain>
    </source>
</reference>
<organism evidence="6 7">
    <name type="scientific">Actinoplanes sichuanensis</name>
    <dbReference type="NCBI Taxonomy" id="512349"/>
    <lineage>
        <taxon>Bacteria</taxon>
        <taxon>Bacillati</taxon>
        <taxon>Actinomycetota</taxon>
        <taxon>Actinomycetes</taxon>
        <taxon>Micromonosporales</taxon>
        <taxon>Micromonosporaceae</taxon>
        <taxon>Actinoplanes</taxon>
    </lineage>
</organism>
<evidence type="ECO:0000256" key="2">
    <source>
        <dbReference type="ARBA" id="ARBA00023125"/>
    </source>
</evidence>
<dbReference type="PANTHER" id="PTHR30349">
    <property type="entry name" value="PHAGE INTEGRASE-RELATED"/>
    <property type="match status" value="1"/>
</dbReference>
<feature type="compositionally biased region" description="Basic residues" evidence="4">
    <location>
        <begin position="1"/>
        <end position="16"/>
    </location>
</feature>
<evidence type="ECO:0000256" key="4">
    <source>
        <dbReference type="SAM" id="MobiDB-lite"/>
    </source>
</evidence>
<dbReference type="PROSITE" id="PS51898">
    <property type="entry name" value="TYR_RECOMBINASE"/>
    <property type="match status" value="1"/>
</dbReference>
<dbReference type="InterPro" id="IPR058717">
    <property type="entry name" value="Phage_L5_Integrase_N"/>
</dbReference>
<dbReference type="InterPro" id="IPR011010">
    <property type="entry name" value="DNA_brk_join_enz"/>
</dbReference>
<dbReference type="InterPro" id="IPR013762">
    <property type="entry name" value="Integrase-like_cat_sf"/>
</dbReference>
<dbReference type="Gene3D" id="1.10.443.10">
    <property type="entry name" value="Intergrase catalytic core"/>
    <property type="match status" value="1"/>
</dbReference>
<evidence type="ECO:0000256" key="1">
    <source>
        <dbReference type="ARBA" id="ARBA00008857"/>
    </source>
</evidence>
<gene>
    <name evidence="6" type="ORF">ACFQ5G_16425</name>
</gene>
<comment type="caution">
    <text evidence="6">The sequence shown here is derived from an EMBL/GenBank/DDBJ whole genome shotgun (WGS) entry which is preliminary data.</text>
</comment>
<proteinExistence type="inferred from homology"/>
<dbReference type="InterPro" id="IPR002104">
    <property type="entry name" value="Integrase_catalytic"/>
</dbReference>
<dbReference type="RefSeq" id="WP_317787808.1">
    <property type="nucleotide sequence ID" value="NZ_AP028461.1"/>
</dbReference>
<keyword evidence="2" id="KW-0238">DNA-binding</keyword>
<dbReference type="InterPro" id="IPR010998">
    <property type="entry name" value="Integrase_recombinase_N"/>
</dbReference>
<keyword evidence="3" id="KW-0233">DNA recombination</keyword>
<comment type="similarity">
    <text evidence="1">Belongs to the 'phage' integrase family.</text>
</comment>
<feature type="domain" description="Tyr recombinase" evidence="5">
    <location>
        <begin position="168"/>
        <end position="359"/>
    </location>
</feature>
<dbReference type="PANTHER" id="PTHR30349:SF64">
    <property type="entry name" value="PROPHAGE INTEGRASE INTD-RELATED"/>
    <property type="match status" value="1"/>
</dbReference>
<dbReference type="EMBL" id="JBHTMK010000019">
    <property type="protein sequence ID" value="MFD1366939.1"/>
    <property type="molecule type" value="Genomic_DNA"/>
</dbReference>
<evidence type="ECO:0000259" key="5">
    <source>
        <dbReference type="PROSITE" id="PS51898"/>
    </source>
</evidence>
<dbReference type="Gene3D" id="1.10.150.130">
    <property type="match status" value="1"/>
</dbReference>
<dbReference type="CDD" id="cd01189">
    <property type="entry name" value="INT_ICEBs1_C_like"/>
    <property type="match status" value="1"/>
</dbReference>
<protein>
    <submittedName>
        <fullName evidence="6">Tyrosine-type recombinase/integrase</fullName>
    </submittedName>
</protein>
<sequence>MASRSIAKRPNGKWRARYRDEAGKEHSRHFDRKKDGERWLDEQTASMVTGMYVDPKAGEITYRQFFEDWASRQAWPPNTDRAMRLASNSVTFGHLPMKAIRRSHFEQWVKGMQTKDRGEGKPRGLAPGTVKTRIQNVRPVLRAAVRDRIIASDPSDGFKLPRQRRAEAAMMIPTPAQVRMLLDHAAVPWMRLFISLAAFAGLRLGEAAGVQRRDINFLGRILQVTRQVQRDTGAAVLISPPKAGSERPVFLADGLLDLLSVHVGDMPVSPLGWLFLGQDEHPPHQNSVGYWWRKTRRAAGLEEFDFHDLRHFYASGLIAKGCDVVTVQKALGHAKATTTLNIYAHLWPSAEDRTRKAADSLMSETFADSVRTDGPRQVV</sequence>
<evidence type="ECO:0000313" key="6">
    <source>
        <dbReference type="EMBL" id="MFD1366939.1"/>
    </source>
</evidence>